<evidence type="ECO:0000313" key="1">
    <source>
        <dbReference type="EMBL" id="VAW44117.1"/>
    </source>
</evidence>
<name>A0A3B0W095_9ZZZZ</name>
<dbReference type="EMBL" id="UOFA01000339">
    <property type="protein sequence ID" value="VAW47359.1"/>
    <property type="molecule type" value="Genomic_DNA"/>
</dbReference>
<sequence length="44" mass="5015">MKHCKRLSIDLAKGVFQICGLNANNKTLFNRQTTRAKLLIEVLN</sequence>
<protein>
    <recommendedName>
        <fullName evidence="3">Mobile element protein</fullName>
    </recommendedName>
</protein>
<reference evidence="1" key="1">
    <citation type="submission" date="2018-06" db="EMBL/GenBank/DDBJ databases">
        <authorList>
            <person name="Zhirakovskaya E."/>
        </authorList>
    </citation>
    <scope>NUCLEOTIDE SEQUENCE</scope>
</reference>
<evidence type="ECO:0008006" key="3">
    <source>
        <dbReference type="Google" id="ProtNLM"/>
    </source>
</evidence>
<evidence type="ECO:0000313" key="2">
    <source>
        <dbReference type="EMBL" id="VAW47359.1"/>
    </source>
</evidence>
<gene>
    <name evidence="2" type="ORF">MNBD_GAMMA02-116</name>
    <name evidence="1" type="ORF">MNBD_GAMMA02-766</name>
</gene>
<accession>A0A3B0W095</accession>
<feature type="non-terminal residue" evidence="1">
    <location>
        <position position="44"/>
    </location>
</feature>
<dbReference type="EMBL" id="UOFA01000080">
    <property type="protein sequence ID" value="VAW44117.1"/>
    <property type="molecule type" value="Genomic_DNA"/>
</dbReference>
<dbReference type="AlphaFoldDB" id="A0A3B0W095"/>
<organism evidence="1">
    <name type="scientific">hydrothermal vent metagenome</name>
    <dbReference type="NCBI Taxonomy" id="652676"/>
    <lineage>
        <taxon>unclassified sequences</taxon>
        <taxon>metagenomes</taxon>
        <taxon>ecological metagenomes</taxon>
    </lineage>
</organism>
<proteinExistence type="predicted"/>